<feature type="transmembrane region" description="Helical" evidence="6">
    <location>
        <begin position="115"/>
        <end position="134"/>
    </location>
</feature>
<organism evidence="7 8">
    <name type="scientific">Acetivibrio clariflavus (strain DSM 19732 / NBRC 101661 / EBR45)</name>
    <name type="common">Clostridium clariflavum</name>
    <dbReference type="NCBI Taxonomy" id="720554"/>
    <lineage>
        <taxon>Bacteria</taxon>
        <taxon>Bacillati</taxon>
        <taxon>Bacillota</taxon>
        <taxon>Clostridia</taxon>
        <taxon>Eubacteriales</taxon>
        <taxon>Oscillospiraceae</taxon>
        <taxon>Acetivibrio</taxon>
    </lineage>
</organism>
<reference evidence="7 8" key="2">
    <citation type="journal article" date="2012" name="Stand. Genomic Sci.">
        <title>Complete Genome Sequence of Clostridium clariflavum DSM 19732.</title>
        <authorList>
            <person name="Izquierdo J.A."/>
            <person name="Goodwin L."/>
            <person name="Davenport K.W."/>
            <person name="Teshima H."/>
            <person name="Bruce D."/>
            <person name="Detter C."/>
            <person name="Tapia R."/>
            <person name="Han S."/>
            <person name="Land M."/>
            <person name="Hauser L."/>
            <person name="Jeffries C.D."/>
            <person name="Han J."/>
            <person name="Pitluck S."/>
            <person name="Nolan M."/>
            <person name="Chen A."/>
            <person name="Huntemann M."/>
            <person name="Mavromatis K."/>
            <person name="Mikhailova N."/>
            <person name="Liolios K."/>
            <person name="Woyke T."/>
            <person name="Lynd L.R."/>
        </authorList>
    </citation>
    <scope>NUCLEOTIDE SEQUENCE [LARGE SCALE GENOMIC DNA]</scope>
    <source>
        <strain evidence="8">DSM 19732 / NBRC 101661 / EBR45</strain>
    </source>
</reference>
<feature type="transmembrane region" description="Helical" evidence="6">
    <location>
        <begin position="87"/>
        <end position="109"/>
    </location>
</feature>
<feature type="transmembrane region" description="Helical" evidence="6">
    <location>
        <begin position="208"/>
        <end position="228"/>
    </location>
</feature>
<evidence type="ECO:0000256" key="3">
    <source>
        <dbReference type="ARBA" id="ARBA00022692"/>
    </source>
</evidence>
<name>G8LST6_ACECE</name>
<evidence type="ECO:0000256" key="6">
    <source>
        <dbReference type="RuleBase" id="RU004379"/>
    </source>
</evidence>
<keyword evidence="3 6" id="KW-0812">Transmembrane</keyword>
<dbReference type="EMBL" id="CP003065">
    <property type="protein sequence ID" value="AEV70449.1"/>
    <property type="molecule type" value="Genomic_DNA"/>
</dbReference>
<evidence type="ECO:0000256" key="4">
    <source>
        <dbReference type="ARBA" id="ARBA00022989"/>
    </source>
</evidence>
<dbReference type="InterPro" id="IPR006214">
    <property type="entry name" value="Bax_inhibitor_1-related"/>
</dbReference>
<dbReference type="PANTHER" id="PTHR23291">
    <property type="entry name" value="BAX INHIBITOR-RELATED"/>
    <property type="match status" value="1"/>
</dbReference>
<keyword evidence="4 6" id="KW-1133">Transmembrane helix</keyword>
<comment type="similarity">
    <text evidence="2 6">Belongs to the BI1 family.</text>
</comment>
<dbReference type="Pfam" id="PF01027">
    <property type="entry name" value="Bax1-I"/>
    <property type="match status" value="1"/>
</dbReference>
<dbReference type="OrthoDB" id="9793828at2"/>
<feature type="transmembrane region" description="Helical" evidence="6">
    <location>
        <begin position="27"/>
        <end position="46"/>
    </location>
</feature>
<sequence>MENFNNFNYDDNAIERKVALSAQMTRVFGWMFIGLLITGFTAMYTATSEAVLRLIFSGRFTFFAFLILELVFVWFISRRALEMDYGVAAAAFIMYSVLNGITLSVLFLVYTLSSIYLAFFMTAAFFGFMCIYGLVTKTDLTSLGSFLLMGLIGLILVSVVNYFFNSSAVEWVVSIAGVAIFLGLTAYDSQKIKEISLYYTGTEKERNIAIVGALILYLDFVNLFLYILRILGKRK</sequence>
<feature type="transmembrane region" description="Helical" evidence="6">
    <location>
        <begin position="170"/>
        <end position="187"/>
    </location>
</feature>
<evidence type="ECO:0000256" key="5">
    <source>
        <dbReference type="ARBA" id="ARBA00023136"/>
    </source>
</evidence>
<evidence type="ECO:0000313" key="8">
    <source>
        <dbReference type="Proteomes" id="UP000005435"/>
    </source>
</evidence>
<dbReference type="STRING" id="720554.Clocl_4013"/>
<reference evidence="8" key="1">
    <citation type="submission" date="2011-12" db="EMBL/GenBank/DDBJ databases">
        <title>Complete sequence of Clostridium clariflavum DSM 19732.</title>
        <authorList>
            <consortium name="US DOE Joint Genome Institute"/>
            <person name="Lucas S."/>
            <person name="Han J."/>
            <person name="Lapidus A."/>
            <person name="Cheng J.-F."/>
            <person name="Goodwin L."/>
            <person name="Pitluck S."/>
            <person name="Peters L."/>
            <person name="Teshima H."/>
            <person name="Detter J.C."/>
            <person name="Han C."/>
            <person name="Tapia R."/>
            <person name="Land M."/>
            <person name="Hauser L."/>
            <person name="Kyrpides N."/>
            <person name="Ivanova N."/>
            <person name="Pagani I."/>
            <person name="Kitzmiller T."/>
            <person name="Lynd L."/>
            <person name="Izquierdo J."/>
            <person name="Woyke T."/>
        </authorList>
    </citation>
    <scope>NUCLEOTIDE SEQUENCE [LARGE SCALE GENOMIC DNA]</scope>
    <source>
        <strain evidence="8">DSM 19732 / NBRC 101661 / EBR45</strain>
    </source>
</reference>
<keyword evidence="8" id="KW-1185">Reference proteome</keyword>
<dbReference type="Proteomes" id="UP000005435">
    <property type="component" value="Chromosome"/>
</dbReference>
<dbReference type="RefSeq" id="WP_014256948.1">
    <property type="nucleotide sequence ID" value="NC_016627.1"/>
</dbReference>
<dbReference type="GO" id="GO:0005886">
    <property type="term" value="C:plasma membrane"/>
    <property type="evidence" value="ECO:0007669"/>
    <property type="project" value="TreeGrafter"/>
</dbReference>
<feature type="transmembrane region" description="Helical" evidence="6">
    <location>
        <begin position="146"/>
        <end position="164"/>
    </location>
</feature>
<dbReference type="AlphaFoldDB" id="G8LST6"/>
<protein>
    <submittedName>
        <fullName evidence="7">FtsH-interacting integral membrane protein</fullName>
    </submittedName>
</protein>
<dbReference type="KEGG" id="ccl:Clocl_4013"/>
<proteinExistence type="inferred from homology"/>
<accession>G8LST6</accession>
<evidence type="ECO:0000256" key="1">
    <source>
        <dbReference type="ARBA" id="ARBA00004141"/>
    </source>
</evidence>
<dbReference type="PANTHER" id="PTHR23291:SF50">
    <property type="entry name" value="PROTEIN LIFEGUARD 4"/>
    <property type="match status" value="1"/>
</dbReference>
<evidence type="ECO:0000256" key="2">
    <source>
        <dbReference type="ARBA" id="ARBA00010350"/>
    </source>
</evidence>
<dbReference type="CDD" id="cd10432">
    <property type="entry name" value="BI-1-like_bacterial"/>
    <property type="match status" value="1"/>
</dbReference>
<evidence type="ECO:0000313" key="7">
    <source>
        <dbReference type="EMBL" id="AEV70449.1"/>
    </source>
</evidence>
<dbReference type="eggNOG" id="COG0670">
    <property type="taxonomic scope" value="Bacteria"/>
</dbReference>
<gene>
    <name evidence="7" type="ordered locus">Clocl_4013</name>
</gene>
<dbReference type="HOGENOM" id="CLU_058671_1_0_9"/>
<comment type="subcellular location">
    <subcellularLocation>
        <location evidence="1">Membrane</location>
        <topology evidence="1">Multi-pass membrane protein</topology>
    </subcellularLocation>
</comment>
<feature type="transmembrane region" description="Helical" evidence="6">
    <location>
        <begin position="52"/>
        <end position="75"/>
    </location>
</feature>
<keyword evidence="5 6" id="KW-0472">Membrane</keyword>